<evidence type="ECO:0000313" key="2">
    <source>
        <dbReference type="Proteomes" id="UP000800040"/>
    </source>
</evidence>
<dbReference type="AlphaFoldDB" id="A0A6A5KGE7"/>
<dbReference type="Proteomes" id="UP000800040">
    <property type="component" value="Unassembled WGS sequence"/>
</dbReference>
<reference evidence="1" key="1">
    <citation type="submission" date="2020-01" db="EMBL/GenBank/DDBJ databases">
        <authorList>
            <consortium name="DOE Joint Genome Institute"/>
            <person name="Haridas S."/>
            <person name="Albert R."/>
            <person name="Binder M."/>
            <person name="Bloem J."/>
            <person name="Labutti K."/>
            <person name="Salamov A."/>
            <person name="Andreopoulos B."/>
            <person name="Baker S.E."/>
            <person name="Barry K."/>
            <person name="Bills G."/>
            <person name="Bluhm B.H."/>
            <person name="Cannon C."/>
            <person name="Castanera R."/>
            <person name="Culley D.E."/>
            <person name="Daum C."/>
            <person name="Ezra D."/>
            <person name="Gonzalez J.B."/>
            <person name="Henrissat B."/>
            <person name="Kuo A."/>
            <person name="Liang C."/>
            <person name="Lipzen A."/>
            <person name="Lutzoni F."/>
            <person name="Magnuson J."/>
            <person name="Mondo S."/>
            <person name="Nolan M."/>
            <person name="Ohm R."/>
            <person name="Pangilinan J."/>
            <person name="Park H.-J."/>
            <person name="Ramirez L."/>
            <person name="Alfaro M."/>
            <person name="Sun H."/>
            <person name="Tritt A."/>
            <person name="Yoshinaga Y."/>
            <person name="Zwiers L.-H."/>
            <person name="Turgeon B.G."/>
            <person name="Goodwin S.B."/>
            <person name="Spatafora J.W."/>
            <person name="Crous P.W."/>
            <person name="Grigoriev I.V."/>
        </authorList>
    </citation>
    <scope>NUCLEOTIDE SEQUENCE</scope>
    <source>
        <strain evidence="1">P77</strain>
    </source>
</reference>
<proteinExistence type="predicted"/>
<gene>
    <name evidence="1" type="ORF">BDW02DRAFT_649108</name>
</gene>
<name>A0A6A5KGE7_9PLEO</name>
<protein>
    <submittedName>
        <fullName evidence="1">Uncharacterized protein</fullName>
    </submittedName>
</protein>
<evidence type="ECO:0000313" key="1">
    <source>
        <dbReference type="EMBL" id="KAF1832443.1"/>
    </source>
</evidence>
<accession>A0A6A5KGE7</accession>
<organism evidence="1 2">
    <name type="scientific">Decorospora gaudefroyi</name>
    <dbReference type="NCBI Taxonomy" id="184978"/>
    <lineage>
        <taxon>Eukaryota</taxon>
        <taxon>Fungi</taxon>
        <taxon>Dikarya</taxon>
        <taxon>Ascomycota</taxon>
        <taxon>Pezizomycotina</taxon>
        <taxon>Dothideomycetes</taxon>
        <taxon>Pleosporomycetidae</taxon>
        <taxon>Pleosporales</taxon>
        <taxon>Pleosporineae</taxon>
        <taxon>Pleosporaceae</taxon>
        <taxon>Decorospora</taxon>
    </lineage>
</organism>
<sequence>MSYTSFFSLCVALKEYIEDILPTNTTDQPTIPFPTLPLELRELIYRYAILPGDPIARSQYLSFSAVDTAYGDDPRYLPWLPSLCRVNEAARLDVSLFLLRIAEFSILYPAQIPPFILFLETFPEGIGFSAIRRLDFQLFGRHRPLFGSGNPYIDFMKRCPNLSQIRIKFDVDYLAQQSWDWRDGAFMPPMKLQSFHRRVRELHDIIAVYSLKGILELDRLNKLTIEAWPRVRVGDQYGVENMLVDCAPMVRQLVQWLREGFRKKGREVEVLFVEASSPGLRWTGQI</sequence>
<dbReference type="EMBL" id="ML975338">
    <property type="protein sequence ID" value="KAF1832443.1"/>
    <property type="molecule type" value="Genomic_DNA"/>
</dbReference>
<keyword evidence="2" id="KW-1185">Reference proteome</keyword>
<dbReference type="OrthoDB" id="3781081at2759"/>